<evidence type="ECO:0000256" key="1">
    <source>
        <dbReference type="ARBA" id="ARBA00009369"/>
    </source>
</evidence>
<dbReference type="InterPro" id="IPR042177">
    <property type="entry name" value="Cell/Rod_1"/>
</dbReference>
<evidence type="ECO:0000256" key="5">
    <source>
        <dbReference type="PIRNR" id="PIRNR038471"/>
    </source>
</evidence>
<accession>A0ABT2ESM0</accession>
<evidence type="ECO:0000259" key="6">
    <source>
        <dbReference type="Pfam" id="PF04085"/>
    </source>
</evidence>
<evidence type="ECO:0000313" key="8">
    <source>
        <dbReference type="Proteomes" id="UP001204798"/>
    </source>
</evidence>
<dbReference type="PANTHER" id="PTHR34138">
    <property type="entry name" value="CELL SHAPE-DETERMINING PROTEIN MREC"/>
    <property type="match status" value="1"/>
</dbReference>
<sequence length="280" mass="30775">MAVRKSATRSQFAVMKAFFLGVAFSLVLLLLFLGGKTLLALPANVVGAGAIRLVSSFSRFWVSVTSYPKLLLQAREANRELSQMRTKLAQLQVELWRVQELIEENQRLRKLLGLTKDLSRPYIAAEVIAIGGSNWFHTLVINKGSQDGIREGAPVLCHKGLVGRVWEVRSHHSVVLLLTDRHSAVGVALTEHQSVYGIVKGTGKRWCELVHLSRHTVPKKGEVLVTSGLGGVFPKGIPVGEVSSVSVTTEPPTVKVKPFFRLDELRELIVLTDLPPPVNP</sequence>
<dbReference type="InterPro" id="IPR007221">
    <property type="entry name" value="MreC"/>
</dbReference>
<dbReference type="Proteomes" id="UP001204798">
    <property type="component" value="Unassembled WGS sequence"/>
</dbReference>
<dbReference type="EMBL" id="JANUCP010000004">
    <property type="protein sequence ID" value="MCS3919903.1"/>
    <property type="molecule type" value="Genomic_DNA"/>
</dbReference>
<feature type="domain" description="Rod shape-determining protein MreC beta-barrel core" evidence="6">
    <location>
        <begin position="127"/>
        <end position="271"/>
    </location>
</feature>
<proteinExistence type="inferred from homology"/>
<keyword evidence="3 5" id="KW-0133">Cell shape</keyword>
<dbReference type="NCBIfam" id="TIGR00219">
    <property type="entry name" value="mreC"/>
    <property type="match status" value="1"/>
</dbReference>
<comment type="caution">
    <text evidence="7">The sequence shown here is derived from an EMBL/GenBank/DDBJ whole genome shotgun (WGS) entry which is preliminary data.</text>
</comment>
<keyword evidence="8" id="KW-1185">Reference proteome</keyword>
<comment type="function">
    <text evidence="5">Involved in formation and maintenance of cell shape.</text>
</comment>
<evidence type="ECO:0000313" key="7">
    <source>
        <dbReference type="EMBL" id="MCS3919903.1"/>
    </source>
</evidence>
<name>A0ABT2ESM0_9BACT</name>
<evidence type="ECO:0000256" key="4">
    <source>
        <dbReference type="ARBA" id="ARBA00032089"/>
    </source>
</evidence>
<organism evidence="7 8">
    <name type="scientific">Candidatus Fervidibacter sacchari</name>
    <dbReference type="NCBI Taxonomy" id="1448929"/>
    <lineage>
        <taxon>Bacteria</taxon>
        <taxon>Candidatus Fervidibacterota</taxon>
        <taxon>Candidatus Fervidibacter</taxon>
    </lineage>
</organism>
<evidence type="ECO:0000256" key="2">
    <source>
        <dbReference type="ARBA" id="ARBA00013855"/>
    </source>
</evidence>
<dbReference type="PIRSF" id="PIRSF038471">
    <property type="entry name" value="MreC"/>
    <property type="match status" value="1"/>
</dbReference>
<dbReference type="InterPro" id="IPR055342">
    <property type="entry name" value="MreC_beta-barrel_core"/>
</dbReference>
<dbReference type="Pfam" id="PF04085">
    <property type="entry name" value="MreC"/>
    <property type="match status" value="1"/>
</dbReference>
<dbReference type="RefSeq" id="WP_259096843.1">
    <property type="nucleotide sequence ID" value="NZ_CP130454.1"/>
</dbReference>
<reference evidence="7 8" key="1">
    <citation type="submission" date="2022-08" db="EMBL/GenBank/DDBJ databases">
        <title>Bacterial and archaeal communities from various locations to study Microbial Dark Matter (Phase II).</title>
        <authorList>
            <person name="Stepanauskas R."/>
        </authorList>
    </citation>
    <scope>NUCLEOTIDE SEQUENCE [LARGE SCALE GENOMIC DNA]</scope>
    <source>
        <strain evidence="7 8">PD1</strain>
    </source>
</reference>
<dbReference type="Gene3D" id="2.40.10.340">
    <property type="entry name" value="Rod shape-determining protein MreC, domain 1"/>
    <property type="match status" value="1"/>
</dbReference>
<gene>
    <name evidence="7" type="ORF">M2350_002320</name>
</gene>
<dbReference type="InterPro" id="IPR042175">
    <property type="entry name" value="Cell/Rod_MreC_2"/>
</dbReference>
<dbReference type="PANTHER" id="PTHR34138:SF1">
    <property type="entry name" value="CELL SHAPE-DETERMINING PROTEIN MREC"/>
    <property type="match status" value="1"/>
</dbReference>
<protein>
    <recommendedName>
        <fullName evidence="2 5">Cell shape-determining protein MreC</fullName>
    </recommendedName>
    <alternativeName>
        <fullName evidence="4 5">Cell shape protein MreC</fullName>
    </alternativeName>
</protein>
<evidence type="ECO:0000256" key="3">
    <source>
        <dbReference type="ARBA" id="ARBA00022960"/>
    </source>
</evidence>
<dbReference type="Gene3D" id="2.40.10.350">
    <property type="entry name" value="Rod shape-determining protein MreC, domain 2"/>
    <property type="match status" value="1"/>
</dbReference>
<comment type="similarity">
    <text evidence="1 5">Belongs to the MreC family.</text>
</comment>